<dbReference type="FunFam" id="3.40.50.1010:FF:000016">
    <property type="entry name" value="Flap endonuclease 1"/>
    <property type="match status" value="1"/>
</dbReference>
<dbReference type="Pfam" id="PF00752">
    <property type="entry name" value="XPG_N"/>
    <property type="match status" value="1"/>
</dbReference>
<dbReference type="SUPFAM" id="SSF47807">
    <property type="entry name" value="5' to 3' exonuclease, C-terminal subdomain"/>
    <property type="match status" value="1"/>
</dbReference>
<dbReference type="InterPro" id="IPR019973">
    <property type="entry name" value="Flap_endonuc_arc"/>
</dbReference>
<dbReference type="Gene3D" id="1.10.150.20">
    <property type="entry name" value="5' to 3' exonuclease, C-terminal subdomain"/>
    <property type="match status" value="1"/>
</dbReference>
<organism evidence="13">
    <name type="scientific">uncultured marine thaumarchaeote KM3_99_A02</name>
    <dbReference type="NCBI Taxonomy" id="1456353"/>
    <lineage>
        <taxon>Archaea</taxon>
        <taxon>Nitrososphaerota</taxon>
        <taxon>environmental samples</taxon>
    </lineage>
</organism>
<keyword evidence="6 10" id="KW-0378">Hydrolase</keyword>
<keyword evidence="1 10" id="KW-0235">DNA replication</keyword>
<dbReference type="AlphaFoldDB" id="A0A075I0E8"/>
<dbReference type="GO" id="GO:0000287">
    <property type="term" value="F:magnesium ion binding"/>
    <property type="evidence" value="ECO:0007669"/>
    <property type="project" value="UniProtKB-UniRule"/>
</dbReference>
<dbReference type="InterPro" id="IPR029060">
    <property type="entry name" value="PIN-like_dom_sf"/>
</dbReference>
<keyword evidence="2 10" id="KW-0540">Nuclease</keyword>
<keyword evidence="7 10" id="KW-0269">Exonuclease</keyword>
<gene>
    <name evidence="13" type="primary">FEN1</name>
    <name evidence="10" type="synonym">fen</name>
    <name evidence="13" type="synonym">RAD2</name>
</gene>
<keyword evidence="3 10" id="KW-0479">Metal-binding</keyword>
<dbReference type="GO" id="GO:0008409">
    <property type="term" value="F:5'-3' exonuclease activity"/>
    <property type="evidence" value="ECO:0007669"/>
    <property type="project" value="UniProtKB-UniRule"/>
</dbReference>
<feature type="binding site" evidence="10">
    <location>
        <position position="250"/>
    </location>
    <ligand>
        <name>Mg(2+)</name>
        <dbReference type="ChEBI" id="CHEBI:18420"/>
        <label>2</label>
    </ligand>
</feature>
<keyword evidence="8 10" id="KW-0460">Magnesium</keyword>
<proteinExistence type="inferred from homology"/>
<feature type="binding site" evidence="10">
    <location>
        <position position="41"/>
    </location>
    <ligand>
        <name>Mg(2+)</name>
        <dbReference type="ChEBI" id="CHEBI:18420"/>
        <label>1</label>
    </ligand>
</feature>
<evidence type="ECO:0000313" key="13">
    <source>
        <dbReference type="EMBL" id="AIF21280.1"/>
    </source>
</evidence>
<protein>
    <recommendedName>
        <fullName evidence="10">Flap endonuclease 1</fullName>
        <shortName evidence="10">FEN-1</shortName>
        <ecNumber evidence="10">3.1.-.-</ecNumber>
    </recommendedName>
    <alternativeName>
        <fullName evidence="10">Flap structure-specific endonuclease 1</fullName>
    </alternativeName>
</protein>
<evidence type="ECO:0000256" key="3">
    <source>
        <dbReference type="ARBA" id="ARBA00022723"/>
    </source>
</evidence>
<dbReference type="InterPro" id="IPR006086">
    <property type="entry name" value="XPG-I_dom"/>
</dbReference>
<dbReference type="InterPro" id="IPR023426">
    <property type="entry name" value="Flap_endonuc"/>
</dbReference>
<name>A0A075I0E8_9ARCH</name>
<dbReference type="NCBIfam" id="TIGR03674">
    <property type="entry name" value="fen_arch"/>
    <property type="match status" value="1"/>
</dbReference>
<sequence length="354" mass="40348">MKALNKKQEKFCYNMGVNIKSLLIREKTKLESFSSKIVAIDAYNAIYQFLSIIRGPDGLHLSDSHGRVTSHLTGLLYRNINFLSMGIKPVYVFDGKPPSLKTAEIERRKLGKKEAAIKYEKAKAKGDMESARKYAQQTTSMQDTMVDDSKHLLDLFGIPHIQASADGEATAAYLNKTGKADAVASQDFDCVLFGAKKLVRNFTNSGRRKLPNRNTYIDIEPEIVNHQKNLDSLGITIEQIVDIGILVGTDFNPDGFERIGPKTALKLVKEYGKLEDMPQIQEELKQIDYNQIRNIFLQADVKKVDKIEFKDTNYSEIIDYLSNERDFSRERVQSSLNRLKRGLEKRSHTLEKWF</sequence>
<dbReference type="InterPro" id="IPR019974">
    <property type="entry name" value="XPG_CS"/>
</dbReference>
<dbReference type="Gene3D" id="3.40.50.1010">
    <property type="entry name" value="5'-nuclease"/>
    <property type="match status" value="1"/>
</dbReference>
<comment type="subunit">
    <text evidence="10">Interacts with PCNA. PCNA stimulates the nuclease activity without altering cleavage specificity.</text>
</comment>
<dbReference type="PROSITE" id="PS00841">
    <property type="entry name" value="XPG_1"/>
    <property type="match status" value="1"/>
</dbReference>
<dbReference type="PANTHER" id="PTHR11081:SF9">
    <property type="entry name" value="FLAP ENDONUCLEASE 1"/>
    <property type="match status" value="1"/>
</dbReference>
<feature type="binding site" evidence="10">
    <location>
        <position position="94"/>
    </location>
    <ligand>
        <name>Mg(2+)</name>
        <dbReference type="ChEBI" id="CHEBI:18420"/>
        <label>1</label>
    </ligand>
</feature>
<reference evidence="13" key="1">
    <citation type="journal article" date="2014" name="Genome Biol. Evol.">
        <title>Pangenome evidence for extensive interdomain horizontal transfer affecting lineage core and shell genes in uncultured planktonic thaumarchaeota and euryarchaeota.</title>
        <authorList>
            <person name="Deschamps P."/>
            <person name="Zivanovic Y."/>
            <person name="Moreira D."/>
            <person name="Rodriguez-Valera F."/>
            <person name="Lopez-Garcia P."/>
        </authorList>
    </citation>
    <scope>NUCLEOTIDE SEQUENCE</scope>
</reference>
<feature type="domain" description="XPG N-terminal" evidence="12">
    <location>
        <begin position="15"/>
        <end position="115"/>
    </location>
</feature>
<evidence type="ECO:0000256" key="2">
    <source>
        <dbReference type="ARBA" id="ARBA00022722"/>
    </source>
</evidence>
<keyword evidence="9 10" id="KW-0234">DNA repair</keyword>
<dbReference type="SMART" id="SM00484">
    <property type="entry name" value="XPGI"/>
    <property type="match status" value="1"/>
</dbReference>
<dbReference type="SMART" id="SM00279">
    <property type="entry name" value="HhH2"/>
    <property type="match status" value="1"/>
</dbReference>
<dbReference type="CDD" id="cd09903">
    <property type="entry name" value="H3TH_FEN1-Arc"/>
    <property type="match status" value="1"/>
</dbReference>
<dbReference type="InterPro" id="IPR006084">
    <property type="entry name" value="XPG/Rad2"/>
</dbReference>
<dbReference type="InterPro" id="IPR036279">
    <property type="entry name" value="5-3_exonuclease_C_sf"/>
</dbReference>
<dbReference type="GO" id="GO:0003677">
    <property type="term" value="F:DNA binding"/>
    <property type="evidence" value="ECO:0007669"/>
    <property type="project" value="UniProtKB-UniRule"/>
</dbReference>
<evidence type="ECO:0000256" key="4">
    <source>
        <dbReference type="ARBA" id="ARBA00022759"/>
    </source>
</evidence>
<dbReference type="GO" id="GO:0017108">
    <property type="term" value="F:5'-flap endonuclease activity"/>
    <property type="evidence" value="ECO:0007669"/>
    <property type="project" value="UniProtKB-UniRule"/>
</dbReference>
<dbReference type="HAMAP" id="MF_00614">
    <property type="entry name" value="Fen"/>
    <property type="match status" value="1"/>
</dbReference>
<dbReference type="SMART" id="SM00485">
    <property type="entry name" value="XPGN"/>
    <property type="match status" value="1"/>
</dbReference>
<dbReference type="GO" id="GO:0043137">
    <property type="term" value="P:DNA replication, removal of RNA primer"/>
    <property type="evidence" value="ECO:0007669"/>
    <property type="project" value="UniProtKB-UniRule"/>
</dbReference>
<comment type="similarity">
    <text evidence="10">Belongs to the XPG/RAD2 endonuclease family. FEN1 subfamily.</text>
</comment>
<dbReference type="GO" id="GO:0006281">
    <property type="term" value="P:DNA repair"/>
    <property type="evidence" value="ECO:0007669"/>
    <property type="project" value="UniProtKB-UniRule"/>
</dbReference>
<evidence type="ECO:0000259" key="11">
    <source>
        <dbReference type="SMART" id="SM00484"/>
    </source>
</evidence>
<evidence type="ECO:0000256" key="10">
    <source>
        <dbReference type="HAMAP-Rule" id="MF_00614"/>
    </source>
</evidence>
<comment type="cofactor">
    <cofactor evidence="10">
        <name>Mg(2+)</name>
        <dbReference type="ChEBI" id="CHEBI:18420"/>
    </cofactor>
    <text evidence="10">Binds 2 magnesium ions per subunit. They probably participate in the reaction catalyzed by the enzyme. May bind an additional third magnesium ion after substrate binding.</text>
</comment>
<dbReference type="EC" id="3.1.-.-" evidence="10"/>
<evidence type="ECO:0000256" key="1">
    <source>
        <dbReference type="ARBA" id="ARBA00022705"/>
    </source>
</evidence>
<accession>A0A075I0E8</accession>
<dbReference type="FunFam" id="1.10.150.20:FF:000087">
    <property type="entry name" value="Flap endonuclease 1"/>
    <property type="match status" value="1"/>
</dbReference>
<keyword evidence="5 10" id="KW-0227">DNA damage</keyword>
<dbReference type="InterPro" id="IPR008918">
    <property type="entry name" value="HhH2"/>
</dbReference>
<feature type="domain" description="XPG-I" evidence="11">
    <location>
        <begin position="154"/>
        <end position="235"/>
    </location>
</feature>
<dbReference type="PRINTS" id="PR00853">
    <property type="entry name" value="XPGRADSUPER"/>
</dbReference>
<evidence type="ECO:0000256" key="5">
    <source>
        <dbReference type="ARBA" id="ARBA00022763"/>
    </source>
</evidence>
<dbReference type="CDD" id="cd09867">
    <property type="entry name" value="PIN_FEN1"/>
    <property type="match status" value="1"/>
</dbReference>
<evidence type="ECO:0000256" key="8">
    <source>
        <dbReference type="ARBA" id="ARBA00022842"/>
    </source>
</evidence>
<dbReference type="InterPro" id="IPR006085">
    <property type="entry name" value="XPG_DNA_repair_N"/>
</dbReference>
<dbReference type="Pfam" id="PF00867">
    <property type="entry name" value="XPG_I"/>
    <property type="match status" value="1"/>
</dbReference>
<dbReference type="EMBL" id="KF901186">
    <property type="protein sequence ID" value="AIF21280.1"/>
    <property type="molecule type" value="Genomic_DNA"/>
</dbReference>
<feature type="binding site" evidence="10">
    <location>
        <position position="189"/>
    </location>
    <ligand>
        <name>Mg(2+)</name>
        <dbReference type="ChEBI" id="CHEBI:18420"/>
        <label>2</label>
    </ligand>
</feature>
<comment type="function">
    <text evidence="10">Structure-specific nuclease with 5'-flap endonuclease and 5'-3' exonuclease activities involved in DNA replication and repair. During DNA replication, cleaves the 5'-overhanging flap structure that is generated by displacement synthesis when DNA polymerase encounters the 5'-end of a downstream Okazaki fragment. Binds the unpaired 3'-DNA end and kinks the DNA to facilitate 5' cleavage specificity. Cleaves one nucleotide into the double-stranded DNA from the junction in flap DNA, leaving a nick for ligation. Also involved in the base excision repair (BER) pathway. Acts as a genome stabilization factor that prevents flaps from equilibrating into structurs that lead to duplications and deletions. Also possesses 5'-3' exonuclease activity on nicked or gapped double-stranded DNA.</text>
</comment>
<dbReference type="PANTHER" id="PTHR11081">
    <property type="entry name" value="FLAP ENDONUCLEASE FAMILY MEMBER"/>
    <property type="match status" value="1"/>
</dbReference>
<keyword evidence="4 10" id="KW-0255">Endonuclease</keyword>
<dbReference type="SUPFAM" id="SSF88723">
    <property type="entry name" value="PIN domain-like"/>
    <property type="match status" value="1"/>
</dbReference>
<comment type="caution">
    <text evidence="10">Lacks conserved residue(s) required for the propagation of feature annotation.</text>
</comment>
<evidence type="ECO:0000259" key="12">
    <source>
        <dbReference type="SMART" id="SM00485"/>
    </source>
</evidence>
<evidence type="ECO:0000256" key="6">
    <source>
        <dbReference type="ARBA" id="ARBA00022801"/>
    </source>
</evidence>
<feature type="binding site" evidence="10">
    <location>
        <position position="187"/>
    </location>
    <ligand>
        <name>Mg(2+)</name>
        <dbReference type="ChEBI" id="CHEBI:18420"/>
        <label>2</label>
    </ligand>
</feature>
<feature type="binding site" evidence="10">
    <location>
        <position position="168"/>
    </location>
    <ligand>
        <name>Mg(2+)</name>
        <dbReference type="ChEBI" id="CHEBI:18420"/>
        <label>1</label>
    </ligand>
</feature>
<evidence type="ECO:0000256" key="9">
    <source>
        <dbReference type="ARBA" id="ARBA00023204"/>
    </source>
</evidence>
<evidence type="ECO:0000256" key="7">
    <source>
        <dbReference type="ARBA" id="ARBA00022839"/>
    </source>
</evidence>